<name>A0ABR2K811_9EUKA</name>
<dbReference type="GO" id="GO:0003743">
    <property type="term" value="F:translation initiation factor activity"/>
    <property type="evidence" value="ECO:0007669"/>
    <property type="project" value="UniProtKB-KW"/>
</dbReference>
<dbReference type="Gene3D" id="1.10.510.10">
    <property type="entry name" value="Transferase(Phosphotransferase) domain 1"/>
    <property type="match status" value="1"/>
</dbReference>
<evidence type="ECO:0000256" key="3">
    <source>
        <dbReference type="ARBA" id="ARBA00022777"/>
    </source>
</evidence>
<dbReference type="InterPro" id="IPR050339">
    <property type="entry name" value="CC_SR_Kinase"/>
</dbReference>
<sequence length="427" mass="49481">MSLDQNQSSFQIDSFDDLTMTSNQKLHYNSQPPFQSPFSPFENTKWLLRTIKSLCNYCNQPYRYDEIKSELKRRGFIKKTKKYEYTKSSDILKDNSKDNNESYQVMVNKSPFPQVYSTLDVISDNDISTVLKIQNLIDKQIYALKILKVSVSEIPYAMHEIQTLAHLTSPRLIRYFSSWVEENPNSQFLSFYIQTEFFEGSYTLQDYLQNRRDNQDSYKKVYHKILYELATALQEIHQAKIVHRDIQPSNIILRDNFSIVVIGFSISSPIYKRKHYNSLTPPVSAINSNSKNNLHQSSSSSLKIAPLDVLCINAAENAANFSARRLGSQTYASPQQLNGRKSTPSDDIYSFGIIMFELLANIEGDRKRINAIRQLRNFASLPDNFDIEFKEESELILKMTSHDPSKRPSAEEVLQTNLFKKWKNEEA</sequence>
<proteinExistence type="predicted"/>
<gene>
    <name evidence="6" type="ORF">M9Y10_041650</name>
</gene>
<keyword evidence="6" id="KW-0648">Protein biosynthesis</keyword>
<dbReference type="PANTHER" id="PTHR11042">
    <property type="entry name" value="EUKARYOTIC TRANSLATION INITIATION FACTOR 2-ALPHA KINASE EIF2-ALPHA KINASE -RELATED"/>
    <property type="match status" value="1"/>
</dbReference>
<dbReference type="Pfam" id="PF00069">
    <property type="entry name" value="Pkinase"/>
    <property type="match status" value="2"/>
</dbReference>
<accession>A0ABR2K811</accession>
<reference evidence="6 7" key="1">
    <citation type="submission" date="2024-04" db="EMBL/GenBank/DDBJ databases">
        <title>Tritrichomonas musculus Genome.</title>
        <authorList>
            <person name="Alves-Ferreira E."/>
            <person name="Grigg M."/>
            <person name="Lorenzi H."/>
            <person name="Galac M."/>
        </authorList>
    </citation>
    <scope>NUCLEOTIDE SEQUENCE [LARGE SCALE GENOMIC DNA]</scope>
    <source>
        <strain evidence="6 7">EAF2021</strain>
    </source>
</reference>
<evidence type="ECO:0000313" key="6">
    <source>
        <dbReference type="EMBL" id="KAK8886190.1"/>
    </source>
</evidence>
<keyword evidence="4" id="KW-0067">ATP-binding</keyword>
<keyword evidence="1" id="KW-0808">Transferase</keyword>
<dbReference type="InterPro" id="IPR011009">
    <property type="entry name" value="Kinase-like_dom_sf"/>
</dbReference>
<evidence type="ECO:0000259" key="5">
    <source>
        <dbReference type="PROSITE" id="PS50011"/>
    </source>
</evidence>
<dbReference type="InterPro" id="IPR000719">
    <property type="entry name" value="Prot_kinase_dom"/>
</dbReference>
<protein>
    <submittedName>
        <fullName evidence="6">Eukaryotic translation initiation factor 2-alpha kinase</fullName>
    </submittedName>
</protein>
<evidence type="ECO:0000256" key="1">
    <source>
        <dbReference type="ARBA" id="ARBA00022679"/>
    </source>
</evidence>
<keyword evidence="7" id="KW-1185">Reference proteome</keyword>
<keyword evidence="3 6" id="KW-0418">Kinase</keyword>
<feature type="domain" description="Protein kinase" evidence="5">
    <location>
        <begin position="116"/>
        <end position="419"/>
    </location>
</feature>
<dbReference type="GO" id="GO:0016301">
    <property type="term" value="F:kinase activity"/>
    <property type="evidence" value="ECO:0007669"/>
    <property type="project" value="UniProtKB-KW"/>
</dbReference>
<dbReference type="SUPFAM" id="SSF56112">
    <property type="entry name" value="Protein kinase-like (PK-like)"/>
    <property type="match status" value="1"/>
</dbReference>
<dbReference type="EMBL" id="JAPFFF010000007">
    <property type="protein sequence ID" value="KAK8886190.1"/>
    <property type="molecule type" value="Genomic_DNA"/>
</dbReference>
<dbReference type="Proteomes" id="UP001470230">
    <property type="component" value="Unassembled WGS sequence"/>
</dbReference>
<keyword evidence="6" id="KW-0396">Initiation factor</keyword>
<dbReference type="PROSITE" id="PS50011">
    <property type="entry name" value="PROTEIN_KINASE_DOM"/>
    <property type="match status" value="1"/>
</dbReference>
<evidence type="ECO:0000313" key="7">
    <source>
        <dbReference type="Proteomes" id="UP001470230"/>
    </source>
</evidence>
<keyword evidence="2" id="KW-0547">Nucleotide-binding</keyword>
<dbReference type="Gene3D" id="3.30.200.20">
    <property type="entry name" value="Phosphorylase Kinase, domain 1"/>
    <property type="match status" value="1"/>
</dbReference>
<comment type="caution">
    <text evidence="6">The sequence shown here is derived from an EMBL/GenBank/DDBJ whole genome shotgun (WGS) entry which is preliminary data.</text>
</comment>
<evidence type="ECO:0000256" key="2">
    <source>
        <dbReference type="ARBA" id="ARBA00022741"/>
    </source>
</evidence>
<dbReference type="PANTHER" id="PTHR11042:SF136">
    <property type="entry name" value="EIF-2-ALPHA KINASE GCN2"/>
    <property type="match status" value="1"/>
</dbReference>
<organism evidence="6 7">
    <name type="scientific">Tritrichomonas musculus</name>
    <dbReference type="NCBI Taxonomy" id="1915356"/>
    <lineage>
        <taxon>Eukaryota</taxon>
        <taxon>Metamonada</taxon>
        <taxon>Parabasalia</taxon>
        <taxon>Tritrichomonadida</taxon>
        <taxon>Tritrichomonadidae</taxon>
        <taxon>Tritrichomonas</taxon>
    </lineage>
</organism>
<evidence type="ECO:0000256" key="4">
    <source>
        <dbReference type="ARBA" id="ARBA00022840"/>
    </source>
</evidence>